<dbReference type="Gene3D" id="2.40.420.20">
    <property type="match status" value="1"/>
</dbReference>
<evidence type="ECO:0000259" key="4">
    <source>
        <dbReference type="Pfam" id="PF25967"/>
    </source>
</evidence>
<dbReference type="Proteomes" id="UP001321344">
    <property type="component" value="Unassembled WGS sequence"/>
</dbReference>
<dbReference type="InterPro" id="IPR006143">
    <property type="entry name" value="RND_pump_MFP"/>
</dbReference>
<dbReference type="SUPFAM" id="SSF111369">
    <property type="entry name" value="HlyD-like secretion proteins"/>
    <property type="match status" value="1"/>
</dbReference>
<keyword evidence="2" id="KW-0732">Signal</keyword>
<feature type="chain" id="PRO_5045918159" evidence="2">
    <location>
        <begin position="25"/>
        <end position="356"/>
    </location>
</feature>
<organism evidence="5 6">
    <name type="scientific">Aquirufa aurantiipilula</name>
    <dbReference type="NCBI Taxonomy" id="2696561"/>
    <lineage>
        <taxon>Bacteria</taxon>
        <taxon>Pseudomonadati</taxon>
        <taxon>Bacteroidota</taxon>
        <taxon>Cytophagia</taxon>
        <taxon>Cytophagales</taxon>
        <taxon>Flectobacillaceae</taxon>
        <taxon>Aquirufa</taxon>
    </lineage>
</organism>
<comment type="similarity">
    <text evidence="1">Belongs to the membrane fusion protein (MFP) (TC 8.A.1) family.</text>
</comment>
<proteinExistence type="inferred from homology"/>
<gene>
    <name evidence="5" type="ORF">PQG43_11370</name>
</gene>
<dbReference type="Gene3D" id="1.10.287.470">
    <property type="entry name" value="Helix hairpin bin"/>
    <property type="match status" value="1"/>
</dbReference>
<accession>A0ABT6BMT2</accession>
<evidence type="ECO:0000313" key="6">
    <source>
        <dbReference type="Proteomes" id="UP001321344"/>
    </source>
</evidence>
<feature type="signal peptide" evidence="2">
    <location>
        <begin position="1"/>
        <end position="24"/>
    </location>
</feature>
<dbReference type="Pfam" id="PF25954">
    <property type="entry name" value="Beta-barrel_RND_2"/>
    <property type="match status" value="1"/>
</dbReference>
<dbReference type="Pfam" id="PF25967">
    <property type="entry name" value="RND-MFP_C"/>
    <property type="match status" value="1"/>
</dbReference>
<dbReference type="Gene3D" id="2.40.50.100">
    <property type="match status" value="1"/>
</dbReference>
<evidence type="ECO:0000259" key="3">
    <source>
        <dbReference type="Pfam" id="PF25954"/>
    </source>
</evidence>
<dbReference type="Gene3D" id="2.40.30.170">
    <property type="match status" value="1"/>
</dbReference>
<comment type="caution">
    <text evidence="5">The sequence shown here is derived from an EMBL/GenBank/DDBJ whole genome shotgun (WGS) entry which is preliminary data.</text>
</comment>
<feature type="domain" description="Multidrug resistance protein MdtA-like C-terminal permuted SH3" evidence="4">
    <location>
        <begin position="287"/>
        <end position="342"/>
    </location>
</feature>
<dbReference type="InterPro" id="IPR058792">
    <property type="entry name" value="Beta-barrel_RND_2"/>
</dbReference>
<dbReference type="InterPro" id="IPR058627">
    <property type="entry name" value="MdtA-like_C"/>
</dbReference>
<dbReference type="PROSITE" id="PS51257">
    <property type="entry name" value="PROKAR_LIPOPROTEIN"/>
    <property type="match status" value="1"/>
</dbReference>
<sequence length="356" mass="39173">MHFLKIIICAFIFLFIAACQNTSHDDVEAAAIHSTIGSPKVQAVQIAESKIQHFPLQVLSSGKISALVQAKINFKTIGVIEKIMITNSSLVKEGQVLAILENEQQKIALQQAFDIFQDARLELNKLVLEYGGKDRDTNSVSKRILENIKAKSGYNKALTNLRDARLKLENTYLKAPYAGIIANLKTKAFNPSSSVEPFCTLLSKENMVVELSILESELGIVNVGQHAIVTSLAFPDRKYTGIVTEINPMVNEQGLVLLKVKIVNPDQYLLEGMNAQVIIEKILAKQVVVPKEAVVERSGKKVVFVYENGLAKWKFVTVSHENSQELAISEGLSGGQKVIVKGNLNLGHDAKVEIVQ</sequence>
<protein>
    <submittedName>
        <fullName evidence="5">Efflux RND transporter periplasmic adaptor subunit</fullName>
    </submittedName>
</protein>
<dbReference type="PANTHER" id="PTHR30469">
    <property type="entry name" value="MULTIDRUG RESISTANCE PROTEIN MDTA"/>
    <property type="match status" value="1"/>
</dbReference>
<keyword evidence="6" id="KW-1185">Reference proteome</keyword>
<reference evidence="5 6" key="1">
    <citation type="submission" date="2023-03" db="EMBL/GenBank/DDBJ databases">
        <title>Genome sequencing of Aquirufa.</title>
        <authorList>
            <person name="Pitt A."/>
            <person name="Hahn M.W."/>
        </authorList>
    </citation>
    <scope>NUCLEOTIDE SEQUENCE [LARGE SCALE GENOMIC DNA]</scope>
    <source>
        <strain evidence="5 6">WAEICH-18A</strain>
    </source>
</reference>
<evidence type="ECO:0000313" key="5">
    <source>
        <dbReference type="EMBL" id="MDF5691466.1"/>
    </source>
</evidence>
<dbReference type="EMBL" id="JARJOW010000007">
    <property type="protein sequence ID" value="MDF5691466.1"/>
    <property type="molecule type" value="Genomic_DNA"/>
</dbReference>
<dbReference type="RefSeq" id="WP_276344709.1">
    <property type="nucleotide sequence ID" value="NZ_JARJOW010000007.1"/>
</dbReference>
<evidence type="ECO:0000256" key="2">
    <source>
        <dbReference type="SAM" id="SignalP"/>
    </source>
</evidence>
<name>A0ABT6BMT2_9BACT</name>
<evidence type="ECO:0000256" key="1">
    <source>
        <dbReference type="ARBA" id="ARBA00009477"/>
    </source>
</evidence>
<dbReference type="PANTHER" id="PTHR30469:SF15">
    <property type="entry name" value="HLYD FAMILY OF SECRETION PROTEINS"/>
    <property type="match status" value="1"/>
</dbReference>
<dbReference type="NCBIfam" id="TIGR01730">
    <property type="entry name" value="RND_mfp"/>
    <property type="match status" value="1"/>
</dbReference>
<feature type="domain" description="CusB-like beta-barrel" evidence="3">
    <location>
        <begin position="209"/>
        <end position="279"/>
    </location>
</feature>